<feature type="repeat" description="TPR" evidence="1">
    <location>
        <begin position="181"/>
        <end position="214"/>
    </location>
</feature>
<comment type="caution">
    <text evidence="2">The sequence shown here is derived from an EMBL/GenBank/DDBJ whole genome shotgun (WGS) entry which is preliminary data.</text>
</comment>
<evidence type="ECO:0000313" key="2">
    <source>
        <dbReference type="EMBL" id="GAA3931320.1"/>
    </source>
</evidence>
<evidence type="ECO:0000313" key="3">
    <source>
        <dbReference type="Proteomes" id="UP001501591"/>
    </source>
</evidence>
<keyword evidence="1" id="KW-0802">TPR repeat</keyword>
<gene>
    <name evidence="2" type="ORF">GCM10022383_07300</name>
</gene>
<dbReference type="InterPro" id="IPR019734">
    <property type="entry name" value="TPR_rpt"/>
</dbReference>
<protein>
    <recommendedName>
        <fullName evidence="4">Tetratricopeptide repeat protein</fullName>
    </recommendedName>
</protein>
<reference evidence="3" key="1">
    <citation type="journal article" date="2019" name="Int. J. Syst. Evol. Microbiol.">
        <title>The Global Catalogue of Microorganisms (GCM) 10K type strain sequencing project: providing services to taxonomists for standard genome sequencing and annotation.</title>
        <authorList>
            <consortium name="The Broad Institute Genomics Platform"/>
            <consortium name="The Broad Institute Genome Sequencing Center for Infectious Disease"/>
            <person name="Wu L."/>
            <person name="Ma J."/>
        </authorList>
    </citation>
    <scope>NUCLEOTIDE SEQUENCE [LARGE SCALE GENOMIC DNA]</scope>
    <source>
        <strain evidence="3">JCM 17024</strain>
    </source>
</reference>
<sequence>MPWPRPDRTPACSCAEAGADGRVGSRVDVREPCAKTQADSCVEGVASGGSASGEADWDDGRGEEQTIVNLIHGYDPETLREIVDERECTMRLAELENQRSLPVLLERVWLLKVLGRLDEALETAEETVRQARMAGTRKSLLRARVLHATVLQNRGAHAAAALELSHCASEAEGQGWAAIAAFAYRHQGRNAYEAGDFERARESFKQSLFLRREAGADDAELEIALRAIETAERRGSTAPGVLV</sequence>
<evidence type="ECO:0008006" key="4">
    <source>
        <dbReference type="Google" id="ProtNLM"/>
    </source>
</evidence>
<dbReference type="SUPFAM" id="SSF48452">
    <property type="entry name" value="TPR-like"/>
    <property type="match status" value="1"/>
</dbReference>
<proteinExistence type="predicted"/>
<dbReference type="PROSITE" id="PS50005">
    <property type="entry name" value="TPR"/>
    <property type="match status" value="1"/>
</dbReference>
<dbReference type="InterPro" id="IPR011990">
    <property type="entry name" value="TPR-like_helical_dom_sf"/>
</dbReference>
<evidence type="ECO:0000256" key="1">
    <source>
        <dbReference type="PROSITE-ProRule" id="PRU00339"/>
    </source>
</evidence>
<dbReference type="EMBL" id="BAABCP010000001">
    <property type="protein sequence ID" value="GAA3931320.1"/>
    <property type="molecule type" value="Genomic_DNA"/>
</dbReference>
<dbReference type="Gene3D" id="1.25.40.10">
    <property type="entry name" value="Tetratricopeptide repeat domain"/>
    <property type="match status" value="1"/>
</dbReference>
<organism evidence="2 3">
    <name type="scientific">Microbacterium soli</name>
    <dbReference type="NCBI Taxonomy" id="446075"/>
    <lineage>
        <taxon>Bacteria</taxon>
        <taxon>Bacillati</taxon>
        <taxon>Actinomycetota</taxon>
        <taxon>Actinomycetes</taxon>
        <taxon>Micrococcales</taxon>
        <taxon>Microbacteriaceae</taxon>
        <taxon>Microbacterium</taxon>
    </lineage>
</organism>
<name>A0ABP7MVY4_9MICO</name>
<keyword evidence="3" id="KW-1185">Reference proteome</keyword>
<dbReference type="Proteomes" id="UP001501591">
    <property type="component" value="Unassembled WGS sequence"/>
</dbReference>
<accession>A0ABP7MVY4</accession>